<dbReference type="Gene3D" id="3.40.50.720">
    <property type="entry name" value="NAD(P)-binding Rossmann-like Domain"/>
    <property type="match status" value="1"/>
</dbReference>
<keyword evidence="2" id="KW-1185">Reference proteome</keyword>
<gene>
    <name evidence="1" type="ORF">QF034_006269</name>
</gene>
<evidence type="ECO:0000313" key="1">
    <source>
        <dbReference type="EMBL" id="MDQ0752038.1"/>
    </source>
</evidence>
<accession>A0ABU0QXC4</accession>
<dbReference type="EMBL" id="JAUSYP010000001">
    <property type="protein sequence ID" value="MDQ0752038.1"/>
    <property type="molecule type" value="Genomic_DNA"/>
</dbReference>
<proteinExistence type="predicted"/>
<dbReference type="Proteomes" id="UP001232755">
    <property type="component" value="Unassembled WGS sequence"/>
</dbReference>
<dbReference type="SUPFAM" id="SSF51735">
    <property type="entry name" value="NAD(P)-binding Rossmann-fold domains"/>
    <property type="match status" value="1"/>
</dbReference>
<organism evidence="1 2">
    <name type="scientific">Streptomyces africanus</name>
    <dbReference type="NCBI Taxonomy" id="231024"/>
    <lineage>
        <taxon>Bacteria</taxon>
        <taxon>Bacillati</taxon>
        <taxon>Actinomycetota</taxon>
        <taxon>Actinomycetes</taxon>
        <taxon>Kitasatosporales</taxon>
        <taxon>Streptomycetaceae</taxon>
        <taxon>Streptomyces</taxon>
    </lineage>
</organism>
<dbReference type="Pfam" id="PF00106">
    <property type="entry name" value="adh_short"/>
    <property type="match status" value="1"/>
</dbReference>
<dbReference type="RefSeq" id="WP_307178092.1">
    <property type="nucleotide sequence ID" value="NZ_JAUSYP010000001.1"/>
</dbReference>
<comment type="caution">
    <text evidence="1">The sequence shown here is derived from an EMBL/GenBank/DDBJ whole genome shotgun (WGS) entry which is preliminary data.</text>
</comment>
<sequence>MDGERGVLVATSSVAAYDGQIGQAAYTASKGGVAALTPRHTLHRGDRVTADSGSALGLFWDFRLRQRA</sequence>
<protein>
    <submittedName>
        <fullName evidence="1">NAD(P)-dependent dehydrogenase (Short-subunit alcohol dehydrogenase family)</fullName>
    </submittedName>
</protein>
<dbReference type="InterPro" id="IPR002347">
    <property type="entry name" value="SDR_fam"/>
</dbReference>
<dbReference type="InterPro" id="IPR036291">
    <property type="entry name" value="NAD(P)-bd_dom_sf"/>
</dbReference>
<evidence type="ECO:0000313" key="2">
    <source>
        <dbReference type="Proteomes" id="UP001232755"/>
    </source>
</evidence>
<reference evidence="1 2" key="1">
    <citation type="submission" date="2023-07" db="EMBL/GenBank/DDBJ databases">
        <title>Comparative genomics of wheat-associated soil bacteria to identify genetic determinants of phenazine resistance.</title>
        <authorList>
            <person name="Mouncey N."/>
        </authorList>
    </citation>
    <scope>NUCLEOTIDE SEQUENCE [LARGE SCALE GENOMIC DNA]</scope>
    <source>
        <strain evidence="1 2">B3I12</strain>
    </source>
</reference>
<name>A0ABU0QXC4_9ACTN</name>